<dbReference type="Proteomes" id="UP000325161">
    <property type="component" value="Chromosome"/>
</dbReference>
<dbReference type="Gene3D" id="1.10.10.10">
    <property type="entry name" value="Winged helix-like DNA-binding domain superfamily/Winged helix DNA-binding domain"/>
    <property type="match status" value="1"/>
</dbReference>
<keyword evidence="3" id="KW-1185">Reference proteome</keyword>
<evidence type="ECO:0000313" key="2">
    <source>
        <dbReference type="EMBL" id="QEI08683.1"/>
    </source>
</evidence>
<accession>A0A5C0B4W8</accession>
<sequence>MVRDRMELNGGARDVAINYVTFRLDVLTAIAKHDASLVYERECSVSLKDLRVLRFVALEPGLAQGRLANLCYLEKTSTSKMVTALVKRGLLRRKIGTEDARQVRLHLTAHGKRVVDRCEVLGREIEGKMMSVLSEQERCVFEQCVERITAGLLLQRERAASGTEDQD</sequence>
<dbReference type="PRINTS" id="PR00598">
    <property type="entry name" value="HTHMARR"/>
</dbReference>
<evidence type="ECO:0000259" key="1">
    <source>
        <dbReference type="PROSITE" id="PS50995"/>
    </source>
</evidence>
<dbReference type="SUPFAM" id="SSF46785">
    <property type="entry name" value="Winged helix' DNA-binding domain"/>
    <property type="match status" value="1"/>
</dbReference>
<dbReference type="EMBL" id="CP043046">
    <property type="protein sequence ID" value="QEI08683.1"/>
    <property type="molecule type" value="Genomic_DNA"/>
</dbReference>
<dbReference type="InterPro" id="IPR039422">
    <property type="entry name" value="MarR/SlyA-like"/>
</dbReference>
<dbReference type="InterPro" id="IPR036388">
    <property type="entry name" value="WH-like_DNA-bd_sf"/>
</dbReference>
<name>A0A5C0B4W8_9BURK</name>
<dbReference type="KEGG" id="pacr:FXN63_24670"/>
<organism evidence="2 3">
    <name type="scientific">Pigmentiphaga aceris</name>
    <dbReference type="NCBI Taxonomy" id="1940612"/>
    <lineage>
        <taxon>Bacteria</taxon>
        <taxon>Pseudomonadati</taxon>
        <taxon>Pseudomonadota</taxon>
        <taxon>Betaproteobacteria</taxon>
        <taxon>Burkholderiales</taxon>
        <taxon>Alcaligenaceae</taxon>
        <taxon>Pigmentiphaga</taxon>
    </lineage>
</organism>
<dbReference type="PANTHER" id="PTHR33164">
    <property type="entry name" value="TRANSCRIPTIONAL REGULATOR, MARR FAMILY"/>
    <property type="match status" value="1"/>
</dbReference>
<reference evidence="2 3" key="1">
    <citation type="submission" date="2019-08" db="EMBL/GenBank/DDBJ databases">
        <title>Amphibian skin-associated Pigmentiphaga: genome sequence and occurrence across geography and hosts.</title>
        <authorList>
            <person name="Bletz M.C."/>
            <person name="Bunk B."/>
            <person name="Sproeer C."/>
            <person name="Biwer P."/>
            <person name="Reiter S."/>
            <person name="Rabemananjara F.C.E."/>
            <person name="Schulz S."/>
            <person name="Overmann J."/>
            <person name="Vences M."/>
        </authorList>
    </citation>
    <scope>NUCLEOTIDE SEQUENCE [LARGE SCALE GENOMIC DNA]</scope>
    <source>
        <strain evidence="2 3">Mada1488</strain>
    </source>
</reference>
<feature type="domain" description="HTH marR-type" evidence="1">
    <location>
        <begin position="1"/>
        <end position="150"/>
    </location>
</feature>
<dbReference type="Pfam" id="PF12802">
    <property type="entry name" value="MarR_2"/>
    <property type="match status" value="1"/>
</dbReference>
<dbReference type="PANTHER" id="PTHR33164:SF89">
    <property type="entry name" value="MARR FAMILY REGULATORY PROTEIN"/>
    <property type="match status" value="1"/>
</dbReference>
<dbReference type="GO" id="GO:0006950">
    <property type="term" value="P:response to stress"/>
    <property type="evidence" value="ECO:0007669"/>
    <property type="project" value="TreeGrafter"/>
</dbReference>
<proteinExistence type="predicted"/>
<dbReference type="OrthoDB" id="8654642at2"/>
<dbReference type="InterPro" id="IPR000835">
    <property type="entry name" value="HTH_MarR-typ"/>
</dbReference>
<dbReference type="SMART" id="SM00347">
    <property type="entry name" value="HTH_MARR"/>
    <property type="match status" value="1"/>
</dbReference>
<evidence type="ECO:0000313" key="3">
    <source>
        <dbReference type="Proteomes" id="UP000325161"/>
    </source>
</evidence>
<dbReference type="InterPro" id="IPR036390">
    <property type="entry name" value="WH_DNA-bd_sf"/>
</dbReference>
<dbReference type="AlphaFoldDB" id="A0A5C0B4W8"/>
<gene>
    <name evidence="2" type="ORF">FXN63_24670</name>
</gene>
<dbReference type="PROSITE" id="PS50995">
    <property type="entry name" value="HTH_MARR_2"/>
    <property type="match status" value="1"/>
</dbReference>
<dbReference type="GO" id="GO:0003700">
    <property type="term" value="F:DNA-binding transcription factor activity"/>
    <property type="evidence" value="ECO:0007669"/>
    <property type="project" value="InterPro"/>
</dbReference>
<protein>
    <submittedName>
        <fullName evidence="2">MarR family transcriptional regulator</fullName>
    </submittedName>
</protein>